<gene>
    <name evidence="1" type="ORF">EGK_15459</name>
</gene>
<dbReference type="PANTHER" id="PTHR33331:SF13">
    <property type="entry name" value="COILED-COIL DOMAIN CONTAINING 162"/>
    <property type="match status" value="1"/>
</dbReference>
<dbReference type="InterPro" id="IPR040401">
    <property type="entry name" value="CCDC162"/>
</dbReference>
<dbReference type="AlphaFoldDB" id="G7MQY1"/>
<dbReference type="EMBL" id="CM001256">
    <property type="protein sequence ID" value="EHH18792.1"/>
    <property type="molecule type" value="Genomic_DNA"/>
</dbReference>
<name>G7MQY1_MACMU</name>
<organism evidence="1">
    <name type="scientific">Macaca mulatta</name>
    <name type="common">Rhesus macaque</name>
    <dbReference type="NCBI Taxonomy" id="9544"/>
    <lineage>
        <taxon>Eukaryota</taxon>
        <taxon>Metazoa</taxon>
        <taxon>Chordata</taxon>
        <taxon>Craniata</taxon>
        <taxon>Vertebrata</taxon>
        <taxon>Euteleostomi</taxon>
        <taxon>Mammalia</taxon>
        <taxon>Eutheria</taxon>
        <taxon>Euarchontoglires</taxon>
        <taxon>Primates</taxon>
        <taxon>Haplorrhini</taxon>
        <taxon>Catarrhini</taxon>
        <taxon>Cercopithecidae</taxon>
        <taxon>Cercopithecinae</taxon>
        <taxon>Macaca</taxon>
    </lineage>
</organism>
<protein>
    <submittedName>
        <fullName evidence="1">Uncharacterized protein</fullName>
    </submittedName>
</protein>
<accession>G7MQY1</accession>
<dbReference type="PANTHER" id="PTHR33331">
    <property type="entry name" value="COILED-COIL DOMAIN-CONTAINING PROTEIN 162"/>
    <property type="match status" value="1"/>
</dbReference>
<dbReference type="Proteomes" id="UP000013456">
    <property type="component" value="Chromosome 4"/>
</dbReference>
<proteinExistence type="predicted"/>
<reference evidence="1" key="1">
    <citation type="journal article" date="2011" name="Nat. Biotechnol.">
        <title>Genome sequencing and comparison of two nonhuman primate animal models, the cynomolgus and Chinese rhesus macaques.</title>
        <authorList>
            <person name="Yan G."/>
            <person name="Zhang G."/>
            <person name="Fang X."/>
            <person name="Zhang Y."/>
            <person name="Li C."/>
            <person name="Ling F."/>
            <person name="Cooper D.N."/>
            <person name="Li Q."/>
            <person name="Li Y."/>
            <person name="van Gool A.J."/>
            <person name="Du H."/>
            <person name="Chen J."/>
            <person name="Chen R."/>
            <person name="Zhang P."/>
            <person name="Huang Z."/>
            <person name="Thompson J.R."/>
            <person name="Meng Y."/>
            <person name="Bai Y."/>
            <person name="Wang J."/>
            <person name="Zhuo M."/>
            <person name="Wang T."/>
            <person name="Huang Y."/>
            <person name="Wei L."/>
            <person name="Li J."/>
            <person name="Wang Z."/>
            <person name="Hu H."/>
            <person name="Yang P."/>
            <person name="Le L."/>
            <person name="Stenson P.D."/>
            <person name="Li B."/>
            <person name="Liu X."/>
            <person name="Ball E.V."/>
            <person name="An N."/>
            <person name="Huang Q."/>
            <person name="Zhang Y."/>
            <person name="Fan W."/>
            <person name="Zhang X."/>
            <person name="Li Y."/>
            <person name="Wang W."/>
            <person name="Katze M.G."/>
            <person name="Su B."/>
            <person name="Nielsen R."/>
            <person name="Yang H."/>
            <person name="Wang J."/>
            <person name="Wang X."/>
            <person name="Wang J."/>
        </authorList>
    </citation>
    <scope>NUCLEOTIDE SEQUENCE [LARGE SCALE GENOMIC DNA]</scope>
    <source>
        <strain evidence="1">CR-5</strain>
    </source>
</reference>
<evidence type="ECO:0000313" key="1">
    <source>
        <dbReference type="EMBL" id="EHH18792.1"/>
    </source>
</evidence>
<sequence>MFKTLPEKAAFKALKRTLQLIAPLHDIVAYLVSFAKLGNCAACFEFPLSPNPLRGDWGGTEGIGSELQELQNMIDSLQSPQDPTRVAQALLLRREVMILQFDAAVRHLIRRTFLAAGNVPAYQSVTDGMCHGLPALSNCLRKSIFASQLSLPQPLDPRSLQAFELFPWRAFLEDGGLFPAMSSSPDTLEYNMQVG</sequence>